<keyword evidence="4 7" id="KW-1133">Transmembrane helix</keyword>
<comment type="subcellular location">
    <subcellularLocation>
        <location evidence="7">Cell membrane</location>
        <topology evidence="7">Multi-pass membrane protein</topology>
    </subcellularLocation>
    <subcellularLocation>
        <location evidence="1">Membrane</location>
        <topology evidence="1">Multi-pass membrane protein</topology>
    </subcellularLocation>
</comment>
<keyword evidence="3 7" id="KW-0653">Protein transport</keyword>
<dbReference type="KEGG" id="euz:DVS28_a2585"/>
<dbReference type="NCBIfam" id="TIGR00945">
    <property type="entry name" value="tatC"/>
    <property type="match status" value="1"/>
</dbReference>
<comment type="function">
    <text evidence="7">Part of the twin-arginine translocation (Tat) system that transports large folded proteins containing a characteristic twin-arginine motif in their signal peptide across membranes. Together with TatB, TatC is part of a receptor directly interacting with Tat signal peptides.</text>
</comment>
<dbReference type="Pfam" id="PF00902">
    <property type="entry name" value="TatC"/>
    <property type="match status" value="1"/>
</dbReference>
<feature type="transmembrane region" description="Helical" evidence="7">
    <location>
        <begin position="36"/>
        <end position="59"/>
    </location>
</feature>
<gene>
    <name evidence="7" type="primary">tatC</name>
    <name evidence="8" type="ORF">DVS28_a2585</name>
</gene>
<accession>A0A346XYG8</accession>
<evidence type="ECO:0000256" key="4">
    <source>
        <dbReference type="ARBA" id="ARBA00022989"/>
    </source>
</evidence>
<dbReference type="GO" id="GO:0009977">
    <property type="term" value="F:proton motive force dependent protein transmembrane transporter activity"/>
    <property type="evidence" value="ECO:0007669"/>
    <property type="project" value="TreeGrafter"/>
</dbReference>
<keyword evidence="5 7" id="KW-0811">Translocation</keyword>
<keyword evidence="9" id="KW-1185">Reference proteome</keyword>
<dbReference type="PANTHER" id="PTHR30371">
    <property type="entry name" value="SEC-INDEPENDENT PROTEIN TRANSLOCASE PROTEIN TATC"/>
    <property type="match status" value="1"/>
</dbReference>
<keyword evidence="2 7" id="KW-0812">Transmembrane</keyword>
<dbReference type="PANTHER" id="PTHR30371:SF0">
    <property type="entry name" value="SEC-INDEPENDENT PROTEIN TRANSLOCASE PROTEIN TATC, CHLOROPLASTIC-RELATED"/>
    <property type="match status" value="1"/>
</dbReference>
<evidence type="ECO:0000256" key="5">
    <source>
        <dbReference type="ARBA" id="ARBA00023010"/>
    </source>
</evidence>
<dbReference type="PRINTS" id="PR01840">
    <property type="entry name" value="TATCFAMILY"/>
</dbReference>
<reference evidence="8 9" key="1">
    <citation type="submission" date="2018-09" db="EMBL/GenBank/DDBJ databases">
        <title>Complete genome sequence of Euzebya sp. DY32-46 isolated from seawater of Pacific Ocean.</title>
        <authorList>
            <person name="Xu L."/>
            <person name="Wu Y.-H."/>
            <person name="Xu X.-W."/>
        </authorList>
    </citation>
    <scope>NUCLEOTIDE SEQUENCE [LARGE SCALE GENOMIC DNA]</scope>
    <source>
        <strain evidence="8 9">DY32-46</strain>
    </source>
</reference>
<evidence type="ECO:0000256" key="2">
    <source>
        <dbReference type="ARBA" id="ARBA00022692"/>
    </source>
</evidence>
<dbReference type="EMBL" id="CP031165">
    <property type="protein sequence ID" value="AXV07265.1"/>
    <property type="molecule type" value="Genomic_DNA"/>
</dbReference>
<comment type="subunit">
    <text evidence="7">The Tat system comprises two distinct complexes: a TatABC complex, containing multiple copies of TatA, TatB and TatC subunits, and a separate TatA complex, containing only TatA subunits. Substrates initially bind to the TatABC complex, which probably triggers association of the separate TatA complex to form the active translocon.</text>
</comment>
<dbReference type="InterPro" id="IPR002033">
    <property type="entry name" value="TatC"/>
</dbReference>
<dbReference type="Proteomes" id="UP000264006">
    <property type="component" value="Chromosome"/>
</dbReference>
<feature type="transmembrane region" description="Helical" evidence="7">
    <location>
        <begin position="215"/>
        <end position="231"/>
    </location>
</feature>
<feature type="transmembrane region" description="Helical" evidence="7">
    <location>
        <begin position="98"/>
        <end position="119"/>
    </location>
</feature>
<evidence type="ECO:0000313" key="8">
    <source>
        <dbReference type="EMBL" id="AXV07265.1"/>
    </source>
</evidence>
<dbReference type="HAMAP" id="MF_00902">
    <property type="entry name" value="TatC"/>
    <property type="match status" value="1"/>
</dbReference>
<evidence type="ECO:0000256" key="7">
    <source>
        <dbReference type="HAMAP-Rule" id="MF_00902"/>
    </source>
</evidence>
<dbReference type="GO" id="GO:0065002">
    <property type="term" value="P:intracellular protein transmembrane transport"/>
    <property type="evidence" value="ECO:0007669"/>
    <property type="project" value="TreeGrafter"/>
</dbReference>
<protein>
    <recommendedName>
        <fullName evidence="7">Sec-independent protein translocase protein TatC</fullName>
    </recommendedName>
</protein>
<evidence type="ECO:0000256" key="3">
    <source>
        <dbReference type="ARBA" id="ARBA00022927"/>
    </source>
</evidence>
<dbReference type="AlphaFoldDB" id="A0A346XYG8"/>
<sequence>MTATADPPMPSAEDYEGEEMTLWEHLEELRSRLFKAALALMLTFIVGFLLNEFVFDILIKPYCSLDPSLRVSSAIFDDESCRLVFSDVLGAFKVRLKAASVIAITFGGPVVFYQLWAFIVPGLKAQEKKYAAPFFFLSQFLFLLGAAFSYFVIPKGLEFLLSFGGSNLISLMDADRYISFLIRTMIGFGVSFEYPLLVAILVLMGVVSHAWLKEYRRHAFFGAFVAAAVITPSQDPATMIVMALPLALFYEICIVFAKFVERGRGADVDPEVDAAT</sequence>
<dbReference type="GO" id="GO:0043953">
    <property type="term" value="P:protein transport by the Tat complex"/>
    <property type="evidence" value="ECO:0007669"/>
    <property type="project" value="UniProtKB-UniRule"/>
</dbReference>
<evidence type="ECO:0000313" key="9">
    <source>
        <dbReference type="Proteomes" id="UP000264006"/>
    </source>
</evidence>
<dbReference type="GO" id="GO:0033281">
    <property type="term" value="C:TAT protein transport complex"/>
    <property type="evidence" value="ECO:0007669"/>
    <property type="project" value="UniProtKB-UniRule"/>
</dbReference>
<proteinExistence type="inferred from homology"/>
<name>A0A346XYG8_9ACTN</name>
<keyword evidence="7" id="KW-0813">Transport</keyword>
<evidence type="ECO:0000256" key="6">
    <source>
        <dbReference type="ARBA" id="ARBA00023136"/>
    </source>
</evidence>
<organism evidence="8 9">
    <name type="scientific">Euzebya pacifica</name>
    <dbReference type="NCBI Taxonomy" id="1608957"/>
    <lineage>
        <taxon>Bacteria</taxon>
        <taxon>Bacillati</taxon>
        <taxon>Actinomycetota</taxon>
        <taxon>Nitriliruptoria</taxon>
        <taxon>Euzebyales</taxon>
    </lineage>
</organism>
<feature type="transmembrane region" description="Helical" evidence="7">
    <location>
        <begin position="237"/>
        <end position="257"/>
    </location>
</feature>
<feature type="transmembrane region" description="Helical" evidence="7">
    <location>
        <begin position="180"/>
        <end position="203"/>
    </location>
</feature>
<keyword evidence="6 7" id="KW-0472">Membrane</keyword>
<feature type="transmembrane region" description="Helical" evidence="7">
    <location>
        <begin position="131"/>
        <end position="153"/>
    </location>
</feature>
<comment type="similarity">
    <text evidence="7">Belongs to the TatC family.</text>
</comment>
<keyword evidence="7" id="KW-1003">Cell membrane</keyword>
<evidence type="ECO:0000256" key="1">
    <source>
        <dbReference type="ARBA" id="ARBA00004141"/>
    </source>
</evidence>